<proteinExistence type="predicted"/>
<dbReference type="Proteomes" id="UP000252415">
    <property type="component" value="Unassembled WGS sequence"/>
</dbReference>
<evidence type="ECO:0000313" key="1">
    <source>
        <dbReference type="EMBL" id="RCW43028.1"/>
    </source>
</evidence>
<dbReference type="RefSeq" id="WP_114382189.1">
    <property type="nucleotide sequence ID" value="NZ_QPJD01000014.1"/>
</dbReference>
<comment type="caution">
    <text evidence="1">The sequence shown here is derived from an EMBL/GenBank/DDBJ whole genome shotgun (WGS) entry which is preliminary data.</text>
</comment>
<protein>
    <submittedName>
        <fullName evidence="1">Uncharacterized protein</fullName>
    </submittedName>
</protein>
<dbReference type="EMBL" id="QPJD01000014">
    <property type="protein sequence ID" value="RCW43028.1"/>
    <property type="molecule type" value="Genomic_DNA"/>
</dbReference>
<name>A0A368VNC3_9BACL</name>
<accession>A0A368VNC3</accession>
<evidence type="ECO:0000313" key="2">
    <source>
        <dbReference type="Proteomes" id="UP000252415"/>
    </source>
</evidence>
<dbReference type="AlphaFoldDB" id="A0A368VNC3"/>
<reference evidence="1 2" key="1">
    <citation type="submission" date="2018-07" db="EMBL/GenBank/DDBJ databases">
        <title>Genomic Encyclopedia of Type Strains, Phase III (KMG-III): the genomes of soil and plant-associated and newly described type strains.</title>
        <authorList>
            <person name="Whitman W."/>
        </authorList>
    </citation>
    <scope>NUCLEOTIDE SEQUENCE [LARGE SCALE GENOMIC DNA]</scope>
    <source>
        <strain evidence="1 2">CECT 7506</strain>
    </source>
</reference>
<dbReference type="OrthoDB" id="2941641at2"/>
<keyword evidence="2" id="KW-1185">Reference proteome</keyword>
<sequence>MLKYEYDHNVIQVNEIENGNDVEFRIHILQEEPYLDGIKKVQKEFEENDVYTDVLFYIYASHEYRVIVRRDYYEDFILELMKQRLLQSVKWSE</sequence>
<gene>
    <name evidence="1" type="ORF">DFP97_11491</name>
</gene>
<organism evidence="1 2">
    <name type="scientific">Paenibacillus prosopidis</name>
    <dbReference type="NCBI Taxonomy" id="630520"/>
    <lineage>
        <taxon>Bacteria</taxon>
        <taxon>Bacillati</taxon>
        <taxon>Bacillota</taxon>
        <taxon>Bacilli</taxon>
        <taxon>Bacillales</taxon>
        <taxon>Paenibacillaceae</taxon>
        <taxon>Paenibacillus</taxon>
    </lineage>
</organism>